<keyword evidence="4" id="KW-1185">Reference proteome</keyword>
<evidence type="ECO:0000313" key="4">
    <source>
        <dbReference type="Proteomes" id="UP000183649"/>
    </source>
</evidence>
<dbReference type="STRING" id="339866.GCA_001418255_01989"/>
<dbReference type="GO" id="GO:0030288">
    <property type="term" value="C:outer membrane-bounded periplasmic space"/>
    <property type="evidence" value="ECO:0007669"/>
    <property type="project" value="InterPro"/>
</dbReference>
<evidence type="ECO:0000313" key="3">
    <source>
        <dbReference type="EMBL" id="CUA98067.1"/>
    </source>
</evidence>
<protein>
    <submittedName>
        <fullName evidence="3">Curli biogenesis system outer membrane secretion channel CsgG</fullName>
    </submittedName>
</protein>
<dbReference type="Pfam" id="PF01471">
    <property type="entry name" value="PG_binding_1"/>
    <property type="match status" value="1"/>
</dbReference>
<dbReference type="Pfam" id="PF03783">
    <property type="entry name" value="CsgG"/>
    <property type="match status" value="1"/>
</dbReference>
<dbReference type="EMBL" id="CYHF01000006">
    <property type="protein sequence ID" value="CUA98067.1"/>
    <property type="molecule type" value="Genomic_DNA"/>
</dbReference>
<reference evidence="4" key="1">
    <citation type="submission" date="2015-08" db="EMBL/GenBank/DDBJ databases">
        <authorList>
            <person name="Varghese N."/>
        </authorList>
    </citation>
    <scope>NUCLEOTIDE SEQUENCE [LARGE SCALE GENOMIC DNA]</scope>
    <source>
        <strain evidence="4">DSM 18181</strain>
    </source>
</reference>
<evidence type="ECO:0000259" key="2">
    <source>
        <dbReference type="Pfam" id="PF01471"/>
    </source>
</evidence>
<accession>A0A0K6I448</accession>
<sequence>MKLFRIKQSVAIAAVLALSACSSMDMGSTAAKTEATGSAGGANSQNANDKLARCNAPLGTIAVEEDTNAPWYGILTSQYQLGPTTPVLKLMIQQSNCFVVVDRGRAMNNMMQERALAQSGELRQNSNFGKGQMVSADYTITPTITFSNNNAGGMGGLVGGLLGPVGAIVGGSLSAKEASTLLTLVDNRSGVQLAAAEGSAKNWDFGAIGGLFGGAAGGIGGGYANTAQGKVIVAAFMDSYNGIVKAVQNYTAQEVKGGLGTGGQLGVQGGSTPAAQPVAATQAAPVTMTLKQAQERLNTLGFPVGTPDGLMGPKTRSELVRFQKSRGLPATGALDPATMNALSQ</sequence>
<feature type="domain" description="Peptidoglycan binding-like" evidence="2">
    <location>
        <begin position="291"/>
        <end position="342"/>
    </location>
</feature>
<dbReference type="InterPro" id="IPR036366">
    <property type="entry name" value="PGBDSf"/>
</dbReference>
<dbReference type="OrthoDB" id="6658595at2"/>
<gene>
    <name evidence="3" type="ORF">Ga0061069_106197</name>
</gene>
<dbReference type="Proteomes" id="UP000183649">
    <property type="component" value="Unassembled WGS sequence"/>
</dbReference>
<dbReference type="Gene3D" id="1.10.101.10">
    <property type="entry name" value="PGBD-like superfamily/PGBD"/>
    <property type="match status" value="1"/>
</dbReference>
<dbReference type="SUPFAM" id="SSF47090">
    <property type="entry name" value="PGBD-like"/>
    <property type="match status" value="1"/>
</dbReference>
<feature type="signal peptide" evidence="1">
    <location>
        <begin position="1"/>
        <end position="25"/>
    </location>
</feature>
<feature type="chain" id="PRO_5005505208" evidence="1">
    <location>
        <begin position="26"/>
        <end position="344"/>
    </location>
</feature>
<dbReference type="AlphaFoldDB" id="A0A0K6I448"/>
<organism evidence="3 4">
    <name type="scientific">Thiomonas bhubaneswarensis</name>
    <dbReference type="NCBI Taxonomy" id="339866"/>
    <lineage>
        <taxon>Bacteria</taxon>
        <taxon>Pseudomonadati</taxon>
        <taxon>Pseudomonadota</taxon>
        <taxon>Betaproteobacteria</taxon>
        <taxon>Burkholderiales</taxon>
        <taxon>Thiomonas</taxon>
    </lineage>
</organism>
<proteinExistence type="predicted"/>
<dbReference type="InterPro" id="IPR002477">
    <property type="entry name" value="Peptidoglycan-bd-like"/>
</dbReference>
<dbReference type="PROSITE" id="PS51257">
    <property type="entry name" value="PROKAR_LIPOPROTEIN"/>
    <property type="match status" value="1"/>
</dbReference>
<evidence type="ECO:0000256" key="1">
    <source>
        <dbReference type="SAM" id="SignalP"/>
    </source>
</evidence>
<dbReference type="InterPro" id="IPR005534">
    <property type="entry name" value="Curli_assmbl/transp-comp_CsgG"/>
</dbReference>
<dbReference type="RefSeq" id="WP_055450853.1">
    <property type="nucleotide sequence ID" value="NZ_CYHF01000006.1"/>
</dbReference>
<name>A0A0K6I448_9BURK</name>
<keyword evidence="1" id="KW-0732">Signal</keyword>
<dbReference type="InterPro" id="IPR036365">
    <property type="entry name" value="PGBD-like_sf"/>
</dbReference>